<evidence type="ECO:0000259" key="4">
    <source>
        <dbReference type="SMART" id="SM00382"/>
    </source>
</evidence>
<dbReference type="InterPro" id="IPR050238">
    <property type="entry name" value="DNA_Rep/Repair_Clamp_Loader"/>
</dbReference>
<dbReference type="CDD" id="cd00009">
    <property type="entry name" value="AAA"/>
    <property type="match status" value="1"/>
</dbReference>
<keyword evidence="6" id="KW-1185">Reference proteome</keyword>
<dbReference type="InterPro" id="IPR003959">
    <property type="entry name" value="ATPase_AAA_core"/>
</dbReference>
<feature type="domain" description="AAA+ ATPase" evidence="4">
    <location>
        <begin position="34"/>
        <end position="159"/>
    </location>
</feature>
<keyword evidence="2" id="KW-0547">Nucleotide-binding</keyword>
<protein>
    <recommendedName>
        <fullName evidence="4">AAA+ ATPase domain-containing protein</fullName>
    </recommendedName>
</protein>
<dbReference type="Proteomes" id="UP000028680">
    <property type="component" value="Chromosome"/>
</dbReference>
<dbReference type="EMBL" id="CP003984">
    <property type="protein sequence ID" value="AII86214.1"/>
    <property type="molecule type" value="Genomic_DNA"/>
</dbReference>
<gene>
    <name evidence="5" type="ORF">RCA23_c06560</name>
</gene>
<accession>A0AAN0VHM7</accession>
<dbReference type="RefSeq" id="WP_044049109.1">
    <property type="nucleotide sequence ID" value="NZ_CP003984.1"/>
</dbReference>
<organism evidence="5 6">
    <name type="scientific">Planktomarina temperata RCA23</name>
    <dbReference type="NCBI Taxonomy" id="666509"/>
    <lineage>
        <taxon>Bacteria</taxon>
        <taxon>Pseudomonadati</taxon>
        <taxon>Pseudomonadota</taxon>
        <taxon>Alphaproteobacteria</taxon>
        <taxon>Rhodobacterales</taxon>
        <taxon>Paracoccaceae</taxon>
        <taxon>Planktomarina</taxon>
    </lineage>
</organism>
<dbReference type="GO" id="GO:0005524">
    <property type="term" value="F:ATP binding"/>
    <property type="evidence" value="ECO:0007669"/>
    <property type="project" value="UniProtKB-KW"/>
</dbReference>
<dbReference type="GO" id="GO:0016887">
    <property type="term" value="F:ATP hydrolysis activity"/>
    <property type="evidence" value="ECO:0007669"/>
    <property type="project" value="InterPro"/>
</dbReference>
<evidence type="ECO:0000256" key="1">
    <source>
        <dbReference type="ARBA" id="ARBA00022705"/>
    </source>
</evidence>
<keyword evidence="1" id="KW-0235">DNA replication</keyword>
<dbReference type="InterPro" id="IPR003593">
    <property type="entry name" value="AAA+_ATPase"/>
</dbReference>
<dbReference type="GO" id="GO:0006261">
    <property type="term" value="P:DNA-templated DNA replication"/>
    <property type="evidence" value="ECO:0007669"/>
    <property type="project" value="TreeGrafter"/>
</dbReference>
<evidence type="ECO:0000256" key="3">
    <source>
        <dbReference type="ARBA" id="ARBA00022840"/>
    </source>
</evidence>
<keyword evidence="3" id="KW-0067">ATP-binding</keyword>
<dbReference type="Pfam" id="PF00004">
    <property type="entry name" value="AAA"/>
    <property type="match status" value="1"/>
</dbReference>
<dbReference type="KEGG" id="ptp:RCA23_c06560"/>
<evidence type="ECO:0000313" key="6">
    <source>
        <dbReference type="Proteomes" id="UP000028680"/>
    </source>
</evidence>
<dbReference type="InterPro" id="IPR027417">
    <property type="entry name" value="P-loop_NTPase"/>
</dbReference>
<dbReference type="GO" id="GO:0006281">
    <property type="term" value="P:DNA repair"/>
    <property type="evidence" value="ECO:0007669"/>
    <property type="project" value="TreeGrafter"/>
</dbReference>
<dbReference type="Gene3D" id="3.40.50.300">
    <property type="entry name" value="P-loop containing nucleotide triphosphate hydrolases"/>
    <property type="match status" value="1"/>
</dbReference>
<dbReference type="SMART" id="SM00382">
    <property type="entry name" value="AAA"/>
    <property type="match status" value="1"/>
</dbReference>
<dbReference type="GO" id="GO:0003689">
    <property type="term" value="F:DNA clamp loader activity"/>
    <property type="evidence" value="ECO:0007669"/>
    <property type="project" value="TreeGrafter"/>
</dbReference>
<dbReference type="PANTHER" id="PTHR11669">
    <property type="entry name" value="REPLICATION FACTOR C / DNA POLYMERASE III GAMMA-TAU SUBUNIT"/>
    <property type="match status" value="1"/>
</dbReference>
<name>A0AAN0VHM7_9RHOB</name>
<dbReference type="SUPFAM" id="SSF52540">
    <property type="entry name" value="P-loop containing nucleoside triphosphate hydrolases"/>
    <property type="match status" value="1"/>
</dbReference>
<evidence type="ECO:0000313" key="5">
    <source>
        <dbReference type="EMBL" id="AII86214.1"/>
    </source>
</evidence>
<dbReference type="AlphaFoldDB" id="A0AAN0VHM7"/>
<dbReference type="PANTHER" id="PTHR11669:SF20">
    <property type="entry name" value="REPLICATION FACTOR C SUBUNIT 4"/>
    <property type="match status" value="1"/>
</dbReference>
<sequence length="213" mass="23806">MSFDLKHLPHTFADLVIANPLNAAVIKSYCDQPPAKPLLLAGPPGAGKTEAARVIAQNHFLRAQGHCMHWEHNAASLGKDFEDKIMAEVNYQMFGNSDKALIVINEIDEMDLRSVQPKFREFMDTKRHLIRFVATTNHKNRMMGAMLSRFRVLAIDPPSNTDWVPRVLSMLQAEGLNPTIQDVAQMLQSFNGTARDLIDLVEETVIASKVATL</sequence>
<proteinExistence type="predicted"/>
<reference evidence="5 6" key="1">
    <citation type="journal article" date="2014" name="ISME J.">
        <title>Adaptation of an abundant Roseobacter RCA organism to pelagic systems revealed by genomic and transcriptomic analyses.</title>
        <authorList>
            <person name="Voget S."/>
            <person name="Wemheuer B."/>
            <person name="Brinkhoff T."/>
            <person name="Vollmers J."/>
            <person name="Dietrich S."/>
            <person name="Giebel H.A."/>
            <person name="Beardsley C."/>
            <person name="Sardemann C."/>
            <person name="Bakenhus I."/>
            <person name="Billerbeck S."/>
            <person name="Daniel R."/>
            <person name="Simon M."/>
        </authorList>
    </citation>
    <scope>NUCLEOTIDE SEQUENCE [LARGE SCALE GENOMIC DNA]</scope>
    <source>
        <strain evidence="5 6">RCA23</strain>
    </source>
</reference>
<evidence type="ECO:0000256" key="2">
    <source>
        <dbReference type="ARBA" id="ARBA00022741"/>
    </source>
</evidence>